<evidence type="ECO:0000313" key="3">
    <source>
        <dbReference type="Proteomes" id="UP000248349"/>
    </source>
</evidence>
<reference evidence="2 3" key="1">
    <citation type="submission" date="2016-12" db="EMBL/GenBank/DDBJ databases">
        <title>The genomes of Aspergillus section Nigri reveals drivers in fungal speciation.</title>
        <authorList>
            <consortium name="DOE Joint Genome Institute"/>
            <person name="Vesth T.C."/>
            <person name="Nybo J."/>
            <person name="Theobald S."/>
            <person name="Brandl J."/>
            <person name="Frisvad J.C."/>
            <person name="Nielsen K.F."/>
            <person name="Lyhne E.K."/>
            <person name="Kogle M.E."/>
            <person name="Kuo A."/>
            <person name="Riley R."/>
            <person name="Clum A."/>
            <person name="Nolan M."/>
            <person name="Lipzen A."/>
            <person name="Salamov A."/>
            <person name="Henrissat B."/>
            <person name="Wiebenga A."/>
            <person name="De Vries R.P."/>
            <person name="Grigoriev I.V."/>
            <person name="Mortensen U.H."/>
            <person name="Andersen M.R."/>
            <person name="Baker S.E."/>
        </authorList>
    </citation>
    <scope>NUCLEOTIDE SEQUENCE [LARGE SCALE GENOMIC DNA]</scope>
    <source>
        <strain evidence="2 3">JOP 1030-1</strain>
    </source>
</reference>
<gene>
    <name evidence="2" type="ORF">BP01DRAFT_41184</name>
</gene>
<evidence type="ECO:0000256" key="1">
    <source>
        <dbReference type="SAM" id="Phobius"/>
    </source>
</evidence>
<name>A0A318ZLW9_9EURO</name>
<organism evidence="2 3">
    <name type="scientific">Aspergillus saccharolyticus JOP 1030-1</name>
    <dbReference type="NCBI Taxonomy" id="1450539"/>
    <lineage>
        <taxon>Eukaryota</taxon>
        <taxon>Fungi</taxon>
        <taxon>Dikarya</taxon>
        <taxon>Ascomycota</taxon>
        <taxon>Pezizomycotina</taxon>
        <taxon>Eurotiomycetes</taxon>
        <taxon>Eurotiomycetidae</taxon>
        <taxon>Eurotiales</taxon>
        <taxon>Aspergillaceae</taxon>
        <taxon>Aspergillus</taxon>
        <taxon>Aspergillus subgen. Circumdati</taxon>
    </lineage>
</organism>
<evidence type="ECO:0000313" key="2">
    <source>
        <dbReference type="EMBL" id="PYH45453.1"/>
    </source>
</evidence>
<keyword evidence="1" id="KW-0812">Transmembrane</keyword>
<dbReference type="Proteomes" id="UP000248349">
    <property type="component" value="Unassembled WGS sequence"/>
</dbReference>
<dbReference type="GeneID" id="37080162"/>
<proteinExistence type="predicted"/>
<keyword evidence="1" id="KW-0472">Membrane</keyword>
<sequence length="54" mass="5825">MTSRCGRASPGSIPGSATSFLFSMLLSLVPMMVGVFYAHHPFSFFIPSTVNITK</sequence>
<dbReference type="EMBL" id="KZ821231">
    <property type="protein sequence ID" value="PYH45453.1"/>
    <property type="molecule type" value="Genomic_DNA"/>
</dbReference>
<keyword evidence="3" id="KW-1185">Reference proteome</keyword>
<dbReference type="AlphaFoldDB" id="A0A318ZLW9"/>
<dbReference type="RefSeq" id="XP_025431435.1">
    <property type="nucleotide sequence ID" value="XM_025578933.1"/>
</dbReference>
<keyword evidence="1" id="KW-1133">Transmembrane helix</keyword>
<accession>A0A318ZLW9</accession>
<protein>
    <submittedName>
        <fullName evidence="2">Uncharacterized protein</fullName>
    </submittedName>
</protein>
<feature type="transmembrane region" description="Helical" evidence="1">
    <location>
        <begin position="20"/>
        <end position="38"/>
    </location>
</feature>